<sequence length="395" mass="40702">MWPKIAILTLGTFAIGTDGFVIAGVMQDMAGQLNVTLSAAGELVTVFAWVYALSSPLIASLTARWSRRRLLTGAMLVFVVGNIAGALANSYGQMMAARVISAIASAAYTPCASVAAVMLAGERCRGRALSLVMAGITVSTIIGVPLGTWLGHYGGFRLALWLVVGLAALAAIGLLGWLPDLPASPPVRLRERLRALRYPGVGAILLVTLLAMTAGFTVYTYIGPLLSATLHADARRLSLVLMAFGLAGTAGNLFSGWLVDRWGAWATALLSLGVVMAALAALPWLSVTPAGALFGVIVWNGAGWLLLPAQQHRLLSIAPQAGQLLISLNAAAMYLGIGAAGLLGGQVIRYFSPLALGPTAAGVAAVALICHLAGRRSAMSAAGGRARTDNPAGKQ</sequence>
<dbReference type="CDD" id="cd17324">
    <property type="entry name" value="MFS_NepI_like"/>
    <property type="match status" value="1"/>
</dbReference>
<feature type="transmembrane region" description="Helical" evidence="6">
    <location>
        <begin position="350"/>
        <end position="370"/>
    </location>
</feature>
<feature type="transmembrane region" description="Helical" evidence="6">
    <location>
        <begin position="100"/>
        <end position="121"/>
    </location>
</feature>
<gene>
    <name evidence="8" type="ORF">FJU30_19065</name>
</gene>
<name>A0A5J5FUY9_9GAMM</name>
<feature type="transmembrane region" description="Helical" evidence="6">
    <location>
        <begin position="70"/>
        <end position="88"/>
    </location>
</feature>
<dbReference type="PANTHER" id="PTHR43124:SF10">
    <property type="entry name" value="PURINE EFFLUX PUMP PBUE"/>
    <property type="match status" value="1"/>
</dbReference>
<dbReference type="EMBL" id="VYKJ01000011">
    <property type="protein sequence ID" value="KAA8997339.1"/>
    <property type="molecule type" value="Genomic_DNA"/>
</dbReference>
<evidence type="ECO:0000256" key="6">
    <source>
        <dbReference type="SAM" id="Phobius"/>
    </source>
</evidence>
<dbReference type="InterPro" id="IPR050189">
    <property type="entry name" value="MFS_Efflux_Transporters"/>
</dbReference>
<keyword evidence="3 6" id="KW-0812">Transmembrane</keyword>
<feature type="transmembrane region" description="Helical" evidence="6">
    <location>
        <begin position="158"/>
        <end position="178"/>
    </location>
</feature>
<dbReference type="InterPro" id="IPR036259">
    <property type="entry name" value="MFS_trans_sf"/>
</dbReference>
<comment type="subcellular location">
    <subcellularLocation>
        <location evidence="1">Cell membrane</location>
        <topology evidence="1">Multi-pass membrane protein</topology>
    </subcellularLocation>
</comment>
<dbReference type="GO" id="GO:0022857">
    <property type="term" value="F:transmembrane transporter activity"/>
    <property type="evidence" value="ECO:0007669"/>
    <property type="project" value="InterPro"/>
</dbReference>
<feature type="transmembrane region" description="Helical" evidence="6">
    <location>
        <begin position="198"/>
        <end position="222"/>
    </location>
</feature>
<keyword evidence="9" id="KW-1185">Reference proteome</keyword>
<feature type="transmembrane region" description="Helical" evidence="6">
    <location>
        <begin position="234"/>
        <end position="255"/>
    </location>
</feature>
<comment type="caution">
    <text evidence="8">The sequence shown here is derived from an EMBL/GenBank/DDBJ whole genome shotgun (WGS) entry which is preliminary data.</text>
</comment>
<protein>
    <submittedName>
        <fullName evidence="8">MFS transporter</fullName>
    </submittedName>
</protein>
<dbReference type="SUPFAM" id="SSF103473">
    <property type="entry name" value="MFS general substrate transporter"/>
    <property type="match status" value="1"/>
</dbReference>
<evidence type="ECO:0000256" key="5">
    <source>
        <dbReference type="ARBA" id="ARBA00023136"/>
    </source>
</evidence>
<feature type="transmembrane region" description="Helical" evidence="6">
    <location>
        <begin position="321"/>
        <end position="344"/>
    </location>
</feature>
<evidence type="ECO:0000256" key="3">
    <source>
        <dbReference type="ARBA" id="ARBA00022692"/>
    </source>
</evidence>
<accession>A0A5J5FUY9</accession>
<dbReference type="GO" id="GO:0005886">
    <property type="term" value="C:plasma membrane"/>
    <property type="evidence" value="ECO:0007669"/>
    <property type="project" value="UniProtKB-SubCell"/>
</dbReference>
<dbReference type="PANTHER" id="PTHR43124">
    <property type="entry name" value="PURINE EFFLUX PUMP PBUE"/>
    <property type="match status" value="1"/>
</dbReference>
<keyword evidence="2" id="KW-1003">Cell membrane</keyword>
<evidence type="ECO:0000256" key="1">
    <source>
        <dbReference type="ARBA" id="ARBA00004651"/>
    </source>
</evidence>
<dbReference type="InterPro" id="IPR020846">
    <property type="entry name" value="MFS_dom"/>
</dbReference>
<reference evidence="8 9" key="1">
    <citation type="submission" date="2019-09" db="EMBL/GenBank/DDBJ databases">
        <authorList>
            <person name="Li Y."/>
        </authorList>
    </citation>
    <scope>NUCLEOTIDE SEQUENCE [LARGE SCALE GENOMIC DNA]</scope>
    <source>
        <strain evidence="8 9">L3-3HA</strain>
    </source>
</reference>
<evidence type="ECO:0000256" key="4">
    <source>
        <dbReference type="ARBA" id="ARBA00022989"/>
    </source>
</evidence>
<dbReference type="AlphaFoldDB" id="A0A5J5FUY9"/>
<dbReference type="Proteomes" id="UP000335415">
    <property type="component" value="Unassembled WGS sequence"/>
</dbReference>
<organism evidence="8 9">
    <name type="scientific">Affinibrenneria salicis</name>
    <dbReference type="NCBI Taxonomy" id="2590031"/>
    <lineage>
        <taxon>Bacteria</taxon>
        <taxon>Pseudomonadati</taxon>
        <taxon>Pseudomonadota</taxon>
        <taxon>Gammaproteobacteria</taxon>
        <taxon>Enterobacterales</taxon>
        <taxon>Pectobacteriaceae</taxon>
        <taxon>Affinibrenneria</taxon>
    </lineage>
</organism>
<dbReference type="Gene3D" id="1.20.1250.20">
    <property type="entry name" value="MFS general substrate transporter like domains"/>
    <property type="match status" value="2"/>
</dbReference>
<feature type="transmembrane region" description="Helical" evidence="6">
    <location>
        <begin position="128"/>
        <end position="152"/>
    </location>
</feature>
<feature type="domain" description="Major facilitator superfamily (MFS) profile" evidence="7">
    <location>
        <begin position="4"/>
        <end position="395"/>
    </location>
</feature>
<dbReference type="RefSeq" id="WP_150436562.1">
    <property type="nucleotide sequence ID" value="NZ_VYKJ01000011.1"/>
</dbReference>
<feature type="transmembrane region" description="Helical" evidence="6">
    <location>
        <begin position="39"/>
        <end position="58"/>
    </location>
</feature>
<evidence type="ECO:0000313" key="8">
    <source>
        <dbReference type="EMBL" id="KAA8997339.1"/>
    </source>
</evidence>
<proteinExistence type="predicted"/>
<dbReference type="Pfam" id="PF07690">
    <property type="entry name" value="MFS_1"/>
    <property type="match status" value="1"/>
</dbReference>
<feature type="transmembrane region" description="Helical" evidence="6">
    <location>
        <begin position="262"/>
        <end position="284"/>
    </location>
</feature>
<evidence type="ECO:0000259" key="7">
    <source>
        <dbReference type="PROSITE" id="PS50850"/>
    </source>
</evidence>
<evidence type="ECO:0000313" key="9">
    <source>
        <dbReference type="Proteomes" id="UP000335415"/>
    </source>
</evidence>
<dbReference type="OrthoDB" id="9788453at2"/>
<dbReference type="InterPro" id="IPR011701">
    <property type="entry name" value="MFS"/>
</dbReference>
<keyword evidence="4 6" id="KW-1133">Transmembrane helix</keyword>
<feature type="transmembrane region" description="Helical" evidence="6">
    <location>
        <begin position="290"/>
        <end position="309"/>
    </location>
</feature>
<evidence type="ECO:0000256" key="2">
    <source>
        <dbReference type="ARBA" id="ARBA00022475"/>
    </source>
</evidence>
<keyword evidence="5 6" id="KW-0472">Membrane</keyword>
<dbReference type="PROSITE" id="PS50850">
    <property type="entry name" value="MFS"/>
    <property type="match status" value="1"/>
</dbReference>